<sequence length="381" mass="39698">MKTSKRSISRGKSMMAAAAIAIGLATVLPSAQAADQSAGQDLFGGKPAGDSAYHFSDIQFLNATTGRAAGNGFLIGTSDSGSHWQSIYKGTWQFAQLDFISNTTGWALAKSASNGPNALLYTTDGGSKFTKLPTGKLQLQRIHFIDKNNGFGYTNAFAYKTKDGGKSWAKIATPANTRYAEFVNDKQGWALVILPGLGYNLSRTTDGGVTWTTSLHVKADELSGGKIVADGTQVWAQFNGGAGMSQQSYSVYASANNGASWRKVISQSTAGGGNAPGEAKGLVSQGPASPGGHPSDLELVGGTAILSAYSPAAQRIGIGRSSNGGQTWFAPSDTVGYANTISFTSTYVGFMADTSVNSPAIYSTVDGGKTWYTKLEIPTKP</sequence>
<organism evidence="3">
    <name type="scientific">Paenibacillus sp. BIHB 4019</name>
    <dbReference type="NCBI Taxonomy" id="1870819"/>
    <lineage>
        <taxon>Bacteria</taxon>
        <taxon>Bacillati</taxon>
        <taxon>Bacillota</taxon>
        <taxon>Bacilli</taxon>
        <taxon>Bacillales</taxon>
        <taxon>Paenibacillaceae</taxon>
        <taxon>Paenibacillus</taxon>
    </lineage>
</organism>
<dbReference type="CDD" id="cd15482">
    <property type="entry name" value="Sialidase_non-viral"/>
    <property type="match status" value="1"/>
</dbReference>
<keyword evidence="2" id="KW-0732">Signal</keyword>
<dbReference type="RefSeq" id="WP_099519059.1">
    <property type="nucleotide sequence ID" value="NZ_CP016808.1"/>
</dbReference>
<evidence type="ECO:0000256" key="1">
    <source>
        <dbReference type="SAM" id="MobiDB-lite"/>
    </source>
</evidence>
<accession>A0A1B2DJI5</accession>
<feature type="region of interest" description="Disordered" evidence="1">
    <location>
        <begin position="267"/>
        <end position="295"/>
    </location>
</feature>
<evidence type="ECO:0008006" key="4">
    <source>
        <dbReference type="Google" id="ProtNLM"/>
    </source>
</evidence>
<dbReference type="EMBL" id="CP016808">
    <property type="protein sequence ID" value="ANY67884.1"/>
    <property type="molecule type" value="Genomic_DNA"/>
</dbReference>
<dbReference type="PANTHER" id="PTHR47199:SF2">
    <property type="entry name" value="PHOTOSYSTEM II STABILITY_ASSEMBLY FACTOR HCF136, CHLOROPLASTIC"/>
    <property type="match status" value="1"/>
</dbReference>
<dbReference type="SUPFAM" id="SSF110296">
    <property type="entry name" value="Oligoxyloglucan reducing end-specific cellobiohydrolase"/>
    <property type="match status" value="1"/>
</dbReference>
<dbReference type="AlphaFoldDB" id="A0A1B2DJI5"/>
<evidence type="ECO:0000256" key="2">
    <source>
        <dbReference type="SAM" id="SignalP"/>
    </source>
</evidence>
<proteinExistence type="predicted"/>
<dbReference type="PANTHER" id="PTHR47199">
    <property type="entry name" value="PHOTOSYSTEM II STABILITY/ASSEMBLY FACTOR HCF136, CHLOROPLASTIC"/>
    <property type="match status" value="1"/>
</dbReference>
<evidence type="ECO:0000313" key="3">
    <source>
        <dbReference type="EMBL" id="ANY67884.1"/>
    </source>
</evidence>
<gene>
    <name evidence="3" type="ORF">BBD42_16455</name>
</gene>
<feature type="signal peptide" evidence="2">
    <location>
        <begin position="1"/>
        <end position="33"/>
    </location>
</feature>
<dbReference type="InterPro" id="IPR015943">
    <property type="entry name" value="WD40/YVTN_repeat-like_dom_sf"/>
</dbReference>
<feature type="chain" id="PRO_5008534918" description="Photosynthesis system II assembly factor Ycf48/Hcf136-like domain-containing protein" evidence="2">
    <location>
        <begin position="34"/>
        <end position="381"/>
    </location>
</feature>
<reference evidence="3" key="1">
    <citation type="submission" date="2016-08" db="EMBL/GenBank/DDBJ databases">
        <title>Complete Genome Seqeunce of Paenibacillus sp. BIHB 4019 from tea rhizoplane.</title>
        <authorList>
            <person name="Thakur R."/>
            <person name="Swarnkar M.K."/>
            <person name="Gulati A."/>
        </authorList>
    </citation>
    <scope>NUCLEOTIDE SEQUENCE [LARGE SCALE GENOMIC DNA]</scope>
    <source>
        <strain evidence="3">BIHB4019</strain>
    </source>
</reference>
<protein>
    <recommendedName>
        <fullName evidence="4">Photosynthesis system II assembly factor Ycf48/Hcf136-like domain-containing protein</fullName>
    </recommendedName>
</protein>
<dbReference type="Gene3D" id="2.130.10.10">
    <property type="entry name" value="YVTN repeat-like/Quinoprotein amine dehydrogenase"/>
    <property type="match status" value="1"/>
</dbReference>
<name>A0A1B2DJI5_9BACL</name>